<keyword evidence="6" id="KW-1185">Reference proteome</keyword>
<dbReference type="RefSeq" id="XP_015407009.1">
    <property type="nucleotide sequence ID" value="XM_015551499.1"/>
</dbReference>
<dbReference type="Gene3D" id="3.40.50.150">
    <property type="entry name" value="Vaccinia Virus protein VP39"/>
    <property type="match status" value="1"/>
</dbReference>
<comment type="caution">
    <text evidence="5">The sequence shown here is derived from an EMBL/GenBank/DDBJ whole genome shotgun (WGS) entry which is preliminary data.</text>
</comment>
<dbReference type="Pfam" id="PF00891">
    <property type="entry name" value="Methyltransf_2"/>
    <property type="match status" value="1"/>
</dbReference>
<dbReference type="STRING" id="1509407.A0A0L1J2Q1"/>
<dbReference type="SUPFAM" id="SSF53335">
    <property type="entry name" value="S-adenosyl-L-methionine-dependent methyltransferases"/>
    <property type="match status" value="1"/>
</dbReference>
<organism evidence="5 6">
    <name type="scientific">Aspergillus nomiae NRRL (strain ATCC 15546 / NRRL 13137 / CBS 260.88 / M93)</name>
    <dbReference type="NCBI Taxonomy" id="1509407"/>
    <lineage>
        <taxon>Eukaryota</taxon>
        <taxon>Fungi</taxon>
        <taxon>Dikarya</taxon>
        <taxon>Ascomycota</taxon>
        <taxon>Pezizomycotina</taxon>
        <taxon>Eurotiomycetes</taxon>
        <taxon>Eurotiomycetidae</taxon>
        <taxon>Eurotiales</taxon>
        <taxon>Aspergillaceae</taxon>
        <taxon>Aspergillus</taxon>
        <taxon>Aspergillus subgen. Circumdati</taxon>
    </lineage>
</organism>
<name>A0A0L1J2Q1_ASPN3</name>
<dbReference type="GO" id="GO:0032259">
    <property type="term" value="P:methylation"/>
    <property type="evidence" value="ECO:0007669"/>
    <property type="project" value="UniProtKB-KW"/>
</dbReference>
<evidence type="ECO:0000256" key="2">
    <source>
        <dbReference type="ARBA" id="ARBA00022679"/>
    </source>
</evidence>
<dbReference type="PROSITE" id="PS51683">
    <property type="entry name" value="SAM_OMT_II"/>
    <property type="match status" value="1"/>
</dbReference>
<gene>
    <name evidence="5" type="ORF">ANOM_006242</name>
</gene>
<keyword evidence="3" id="KW-0949">S-adenosyl-L-methionine</keyword>
<dbReference type="AlphaFoldDB" id="A0A0L1J2Q1"/>
<dbReference type="PANTHER" id="PTHR43712">
    <property type="entry name" value="PUTATIVE (AFU_ORTHOLOGUE AFUA_4G14580)-RELATED"/>
    <property type="match status" value="1"/>
</dbReference>
<dbReference type="GO" id="GO:0044550">
    <property type="term" value="P:secondary metabolite biosynthetic process"/>
    <property type="evidence" value="ECO:0007669"/>
    <property type="project" value="UniProtKB-ARBA"/>
</dbReference>
<accession>A0A0L1J2Q1</accession>
<dbReference type="PANTHER" id="PTHR43712:SF2">
    <property type="entry name" value="O-METHYLTRANSFERASE CICE"/>
    <property type="match status" value="1"/>
</dbReference>
<evidence type="ECO:0000313" key="5">
    <source>
        <dbReference type="EMBL" id="KNG86086.1"/>
    </source>
</evidence>
<dbReference type="Proteomes" id="UP000037505">
    <property type="component" value="Unassembled WGS sequence"/>
</dbReference>
<dbReference type="GO" id="GO:0008171">
    <property type="term" value="F:O-methyltransferase activity"/>
    <property type="evidence" value="ECO:0007669"/>
    <property type="project" value="InterPro"/>
</dbReference>
<evidence type="ECO:0000256" key="3">
    <source>
        <dbReference type="ARBA" id="ARBA00022691"/>
    </source>
</evidence>
<feature type="domain" description="O-methyltransferase C-terminal" evidence="4">
    <location>
        <begin position="38"/>
        <end position="100"/>
    </location>
</feature>
<sequence length="142" mass="15828">MAHDISQTQVIKGKSCIRTQHNWPSILPSSTNININPPGAKFYYLRRILHDYPDLQGIQILEHLRAAMAHDSQILIDEMVLPETKVPWQATLADLSLISLGGRKGALKKAVGKLAEQSGLHVAEIHTYDHSDNFSVIVILPF</sequence>
<evidence type="ECO:0000313" key="6">
    <source>
        <dbReference type="Proteomes" id="UP000037505"/>
    </source>
</evidence>
<dbReference type="InterPro" id="IPR001077">
    <property type="entry name" value="COMT_C"/>
</dbReference>
<evidence type="ECO:0000259" key="4">
    <source>
        <dbReference type="Pfam" id="PF00891"/>
    </source>
</evidence>
<proteinExistence type="predicted"/>
<keyword evidence="2 5" id="KW-0808">Transferase</keyword>
<evidence type="ECO:0000256" key="1">
    <source>
        <dbReference type="ARBA" id="ARBA00022603"/>
    </source>
</evidence>
<dbReference type="OrthoDB" id="2410195at2759"/>
<protein>
    <submittedName>
        <fullName evidence="5">Putative O-methyltransferase</fullName>
    </submittedName>
</protein>
<dbReference type="InterPro" id="IPR016461">
    <property type="entry name" value="COMT-like"/>
</dbReference>
<keyword evidence="1 5" id="KW-0489">Methyltransferase</keyword>
<dbReference type="GeneID" id="26808046"/>
<reference evidence="5 6" key="1">
    <citation type="submission" date="2014-06" db="EMBL/GenBank/DDBJ databases">
        <title>The Genome of the Aflatoxigenic Filamentous Fungus Aspergillus nomius.</title>
        <authorList>
            <person name="Moore M.G."/>
            <person name="Shannon B.M."/>
            <person name="Brian M.M."/>
        </authorList>
    </citation>
    <scope>NUCLEOTIDE SEQUENCE [LARGE SCALE GENOMIC DNA]</scope>
    <source>
        <strain evidence="5 6">NRRL 13137</strain>
    </source>
</reference>
<dbReference type="EMBL" id="JNOM01000129">
    <property type="protein sequence ID" value="KNG86086.1"/>
    <property type="molecule type" value="Genomic_DNA"/>
</dbReference>
<dbReference type="InterPro" id="IPR029063">
    <property type="entry name" value="SAM-dependent_MTases_sf"/>
</dbReference>